<accession>A0AAJ1U0X9</accession>
<keyword evidence="2" id="KW-0813">Transport</keyword>
<feature type="compositionally biased region" description="Basic and acidic residues" evidence="5">
    <location>
        <begin position="245"/>
        <end position="289"/>
    </location>
</feature>
<dbReference type="GO" id="GO:0005524">
    <property type="term" value="F:ATP binding"/>
    <property type="evidence" value="ECO:0007669"/>
    <property type="project" value="UniProtKB-KW"/>
</dbReference>
<dbReference type="Pfam" id="PF00005">
    <property type="entry name" value="ABC_tran"/>
    <property type="match status" value="1"/>
</dbReference>
<feature type="region of interest" description="Disordered" evidence="5">
    <location>
        <begin position="245"/>
        <end position="317"/>
    </location>
</feature>
<protein>
    <submittedName>
        <fullName evidence="7">Zinc transport system ATP-binding protein</fullName>
    </submittedName>
</protein>
<dbReference type="SUPFAM" id="SSF52540">
    <property type="entry name" value="P-loop containing nucleoside triphosphate hydrolases"/>
    <property type="match status" value="1"/>
</dbReference>
<dbReference type="SMART" id="SM00382">
    <property type="entry name" value="AAA"/>
    <property type="match status" value="1"/>
</dbReference>
<dbReference type="CDD" id="cd03235">
    <property type="entry name" value="ABC_Metallic_Cations"/>
    <property type="match status" value="1"/>
</dbReference>
<feature type="domain" description="ABC transporter" evidence="6">
    <location>
        <begin position="8"/>
        <end position="242"/>
    </location>
</feature>
<dbReference type="PROSITE" id="PS00211">
    <property type="entry name" value="ABC_TRANSPORTER_1"/>
    <property type="match status" value="1"/>
</dbReference>
<evidence type="ECO:0000256" key="4">
    <source>
        <dbReference type="ARBA" id="ARBA00022840"/>
    </source>
</evidence>
<evidence type="ECO:0000256" key="5">
    <source>
        <dbReference type="SAM" id="MobiDB-lite"/>
    </source>
</evidence>
<organism evidence="7 8">
    <name type="scientific">Nocardioides zeae</name>
    <dbReference type="NCBI Taxonomy" id="1457234"/>
    <lineage>
        <taxon>Bacteria</taxon>
        <taxon>Bacillati</taxon>
        <taxon>Actinomycetota</taxon>
        <taxon>Actinomycetes</taxon>
        <taxon>Propionibacteriales</taxon>
        <taxon>Nocardioidaceae</taxon>
        <taxon>Nocardioides</taxon>
    </lineage>
</organism>
<comment type="caution">
    <text evidence="7">The sequence shown here is derived from an EMBL/GenBank/DDBJ whole genome shotgun (WGS) entry which is preliminary data.</text>
</comment>
<keyword evidence="3" id="KW-0547">Nucleotide-binding</keyword>
<evidence type="ECO:0000256" key="3">
    <source>
        <dbReference type="ARBA" id="ARBA00022741"/>
    </source>
</evidence>
<dbReference type="GO" id="GO:0016887">
    <property type="term" value="F:ATP hydrolysis activity"/>
    <property type="evidence" value="ECO:0007669"/>
    <property type="project" value="InterPro"/>
</dbReference>
<reference evidence="7" key="1">
    <citation type="submission" date="2023-07" db="EMBL/GenBank/DDBJ databases">
        <title>Functional and genomic diversity of the sorghum phyllosphere microbiome.</title>
        <authorList>
            <person name="Shade A."/>
        </authorList>
    </citation>
    <scope>NUCLEOTIDE SEQUENCE</scope>
    <source>
        <strain evidence="7">SORGH_AS_1067</strain>
    </source>
</reference>
<dbReference type="InterPro" id="IPR017871">
    <property type="entry name" value="ABC_transporter-like_CS"/>
</dbReference>
<evidence type="ECO:0000313" key="8">
    <source>
        <dbReference type="Proteomes" id="UP001239215"/>
    </source>
</evidence>
<proteinExistence type="inferred from homology"/>
<dbReference type="PANTHER" id="PTHR42734:SF5">
    <property type="entry name" value="IRON TRANSPORT SYSTEM ATP-BINDING PROTEIN HI_0361-RELATED"/>
    <property type="match status" value="1"/>
</dbReference>
<gene>
    <name evidence="7" type="ORF">QE405_000757</name>
</gene>
<dbReference type="EMBL" id="JAUTAN010000001">
    <property type="protein sequence ID" value="MDQ1103473.1"/>
    <property type="molecule type" value="Genomic_DNA"/>
</dbReference>
<keyword evidence="4 7" id="KW-0067">ATP-binding</keyword>
<dbReference type="InterPro" id="IPR050153">
    <property type="entry name" value="Metal_Ion_Import_ABC"/>
</dbReference>
<sequence>MSQAPPVVATDSITVELGGRAVLRDVSVSVDAGEFVALMGPNGSGKSTLVRTMTGLLPAASGTVRLFGTEVERFRDRSRLGYVPQRAGASSGVPASVAEVVTSGRISRRGLLRPARQADRRAVQEALEVVGLSDRARDTVTALSGGQQQRVLIARALAAQPDVFFLDEPMAGVDLPNQQALADALGLLAQRGATIVLVVHEIGAVGDLIDRCIVMRDGRVAYDGLPLTELQVHAAHLPGIPLTVEDHLPHGADHPDHLDHLDHLDHPEPHAQQHAHHPGDEHAHERAPHDCPPGHSDVAPGVVGPLDGADGDAGGRR</sequence>
<evidence type="ECO:0000256" key="1">
    <source>
        <dbReference type="ARBA" id="ARBA00005417"/>
    </source>
</evidence>
<dbReference type="PANTHER" id="PTHR42734">
    <property type="entry name" value="METAL TRANSPORT SYSTEM ATP-BINDING PROTEIN TM_0124-RELATED"/>
    <property type="match status" value="1"/>
</dbReference>
<comment type="similarity">
    <text evidence="1">Belongs to the ABC transporter superfamily.</text>
</comment>
<dbReference type="Gene3D" id="3.40.50.300">
    <property type="entry name" value="P-loop containing nucleotide triphosphate hydrolases"/>
    <property type="match status" value="1"/>
</dbReference>
<dbReference type="InterPro" id="IPR027417">
    <property type="entry name" value="P-loop_NTPase"/>
</dbReference>
<evidence type="ECO:0000256" key="2">
    <source>
        <dbReference type="ARBA" id="ARBA00022448"/>
    </source>
</evidence>
<dbReference type="AlphaFoldDB" id="A0AAJ1U0X9"/>
<dbReference type="InterPro" id="IPR003439">
    <property type="entry name" value="ABC_transporter-like_ATP-bd"/>
</dbReference>
<dbReference type="RefSeq" id="WP_307198889.1">
    <property type="nucleotide sequence ID" value="NZ_JAUTAN010000001.1"/>
</dbReference>
<dbReference type="Proteomes" id="UP001239215">
    <property type="component" value="Unassembled WGS sequence"/>
</dbReference>
<evidence type="ECO:0000259" key="6">
    <source>
        <dbReference type="PROSITE" id="PS50893"/>
    </source>
</evidence>
<evidence type="ECO:0000313" key="7">
    <source>
        <dbReference type="EMBL" id="MDQ1103473.1"/>
    </source>
</evidence>
<dbReference type="InterPro" id="IPR003593">
    <property type="entry name" value="AAA+_ATPase"/>
</dbReference>
<dbReference type="PROSITE" id="PS50893">
    <property type="entry name" value="ABC_TRANSPORTER_2"/>
    <property type="match status" value="1"/>
</dbReference>
<name>A0AAJ1U0X9_9ACTN</name>